<keyword evidence="2" id="KW-0720">Serine protease</keyword>
<comment type="catalytic activity">
    <reaction evidence="2">
        <text>Hydrolysis of proteins in presence of ATP.</text>
        <dbReference type="EC" id="3.4.21.53"/>
    </reaction>
</comment>
<dbReference type="GO" id="GO:0005524">
    <property type="term" value="F:ATP binding"/>
    <property type="evidence" value="ECO:0007669"/>
    <property type="project" value="InterPro"/>
</dbReference>
<dbReference type="Proteomes" id="UP000245765">
    <property type="component" value="Unassembled WGS sequence"/>
</dbReference>
<dbReference type="InterPro" id="IPR027417">
    <property type="entry name" value="P-loop_NTPase"/>
</dbReference>
<dbReference type="GO" id="GO:0030163">
    <property type="term" value="P:protein catabolic process"/>
    <property type="evidence" value="ECO:0007669"/>
    <property type="project" value="InterPro"/>
</dbReference>
<name>A0A317FED7_9PROT</name>
<dbReference type="Pfam" id="PF05362">
    <property type="entry name" value="Lon_C"/>
    <property type="match status" value="1"/>
</dbReference>
<comment type="similarity">
    <text evidence="2">Belongs to the peptidase S16 family.</text>
</comment>
<keyword evidence="5" id="KW-1185">Reference proteome</keyword>
<evidence type="ECO:0000256" key="2">
    <source>
        <dbReference type="PROSITE-ProRule" id="PRU01122"/>
    </source>
</evidence>
<dbReference type="InterPro" id="IPR020568">
    <property type="entry name" value="Ribosomal_Su5_D2-typ_SF"/>
</dbReference>
<evidence type="ECO:0000259" key="3">
    <source>
        <dbReference type="PROSITE" id="PS51786"/>
    </source>
</evidence>
<dbReference type="EMBL" id="QGNA01000004">
    <property type="protein sequence ID" value="PWS35948.1"/>
    <property type="molecule type" value="Genomic_DNA"/>
</dbReference>
<dbReference type="EC" id="3.4.21.53" evidence="2"/>
<evidence type="ECO:0000313" key="4">
    <source>
        <dbReference type="EMBL" id="PWS35948.1"/>
    </source>
</evidence>
<evidence type="ECO:0000256" key="1">
    <source>
        <dbReference type="ARBA" id="ARBA00022670"/>
    </source>
</evidence>
<sequence>MASGTDDGAVRSSLSQLPPGLPAGALYRQANLSRLSFATSADLEPLRGMEAQERADAAIRFGTGIAARGFNIFAIGQTGARIAEAIRPLLDEAASHRTPPSDWVYVYNFAAPHQPMAIALPSGRAPALDAAAAEMIDDLRAALPATLESEEFQRRRSAVEARFHGEAERAFESLGEKASELGVAIIRTPMGFAVAPLKDGKVVPPEDFNAWPAERQQAVRGVVEQIEKELETTLRAVPRIEKERRDAIRALQRETAMVVIDQAVSEASAPFADLPRVVAHFDAVRADLLENFALFLDGENDKAEPLPAGLRMGSPFDRYDVNVLVTQPEGSGERAPVVEELHPTLSNLLGRIEHLPVQGALVTNFRMVRAGSLHRANGGTLVIDARALLTEPFSWAALKRALAQERIVIEDVARFVGLTTTVSLEPEPIPLDCKVVLVGDRLLYHLLAAFDPELERHFKVLADFDDAIERTPENEALLARLVATLARREEVPPLAQGAVLRVVEQASRLAEDSARLTLLHEALRDLVVEGAHLAKRAGRDLVSRDDIEQAIAAQRHRGSRLRELSQEAMRRGIALIDTSGSRIGQVNGLSVVALGSQGFGRPSRITARVRPGSGRIIDIEREVELGGPMHSKGVLILAGFIAGRYALQAPIALHASLVFEQSYGGVEGDSASAAELVALLSALAELPVRQDLAITGSVNQHGDIQAIGGVNDKIEGFFELCAARGLTGTQGVLVPESNVQHLMLDREVVAACEAGRFAVHAVRGIDEATSLLLGREAGVRGPDGAFPEGGINALVERRLGAFAEQRRAMLGGDGERREAYP</sequence>
<organism evidence="4 5">
    <name type="scientific">Falsiroseomonas bella</name>
    <dbReference type="NCBI Taxonomy" id="2184016"/>
    <lineage>
        <taxon>Bacteria</taxon>
        <taxon>Pseudomonadati</taxon>
        <taxon>Pseudomonadota</taxon>
        <taxon>Alphaproteobacteria</taxon>
        <taxon>Acetobacterales</taxon>
        <taxon>Roseomonadaceae</taxon>
        <taxon>Falsiroseomonas</taxon>
    </lineage>
</organism>
<reference evidence="5" key="1">
    <citation type="submission" date="2018-05" db="EMBL/GenBank/DDBJ databases">
        <authorList>
            <person name="Du Z."/>
            <person name="Wang X."/>
        </authorList>
    </citation>
    <scope>NUCLEOTIDE SEQUENCE [LARGE SCALE GENOMIC DNA]</scope>
    <source>
        <strain evidence="5">CQN31</strain>
    </source>
</reference>
<comment type="caution">
    <text evidence="4">The sequence shown here is derived from an EMBL/GenBank/DDBJ whole genome shotgun (WGS) entry which is preliminary data.</text>
</comment>
<dbReference type="Gene3D" id="3.40.50.300">
    <property type="entry name" value="P-loop containing nucleotide triphosphate hydrolases"/>
    <property type="match status" value="2"/>
</dbReference>
<dbReference type="GO" id="GO:0004252">
    <property type="term" value="F:serine-type endopeptidase activity"/>
    <property type="evidence" value="ECO:0007669"/>
    <property type="project" value="UniProtKB-UniRule"/>
</dbReference>
<dbReference type="PRINTS" id="PR00830">
    <property type="entry name" value="ENDOLAPTASE"/>
</dbReference>
<dbReference type="GO" id="GO:0004176">
    <property type="term" value="F:ATP-dependent peptidase activity"/>
    <property type="evidence" value="ECO:0007669"/>
    <property type="project" value="UniProtKB-UniRule"/>
</dbReference>
<feature type="active site" evidence="2">
    <location>
        <position position="713"/>
    </location>
</feature>
<dbReference type="GO" id="GO:0006508">
    <property type="term" value="P:proteolysis"/>
    <property type="evidence" value="ECO:0007669"/>
    <property type="project" value="UniProtKB-KW"/>
</dbReference>
<gene>
    <name evidence="4" type="ORF">DFH01_20530</name>
</gene>
<dbReference type="RefSeq" id="WP_109872314.1">
    <property type="nucleotide sequence ID" value="NZ_QGNA01000004.1"/>
</dbReference>
<dbReference type="Pfam" id="PF13654">
    <property type="entry name" value="AAA_32"/>
    <property type="match status" value="1"/>
</dbReference>
<dbReference type="InterPro" id="IPR027065">
    <property type="entry name" value="Lon_Prtase"/>
</dbReference>
<accession>A0A317FED7</accession>
<evidence type="ECO:0000313" key="5">
    <source>
        <dbReference type="Proteomes" id="UP000245765"/>
    </source>
</evidence>
<feature type="domain" description="Lon proteolytic" evidence="3">
    <location>
        <begin position="580"/>
        <end position="775"/>
    </location>
</feature>
<dbReference type="PROSITE" id="PS51786">
    <property type="entry name" value="LON_PROTEOLYTIC"/>
    <property type="match status" value="1"/>
</dbReference>
<dbReference type="Gene3D" id="1.10.8.60">
    <property type="match status" value="1"/>
</dbReference>
<dbReference type="InterPro" id="IPR046843">
    <property type="entry name" value="LonB_AAA-LID"/>
</dbReference>
<protein>
    <recommendedName>
        <fullName evidence="2">endopeptidase La</fullName>
        <ecNumber evidence="2">3.4.21.53</ecNumber>
    </recommendedName>
</protein>
<dbReference type="AlphaFoldDB" id="A0A317FED7"/>
<keyword evidence="2" id="KW-0378">Hydrolase</keyword>
<dbReference type="InterPro" id="IPR041699">
    <property type="entry name" value="AAA_32"/>
</dbReference>
<dbReference type="PANTHER" id="PTHR10046">
    <property type="entry name" value="ATP DEPENDENT LON PROTEASE FAMILY MEMBER"/>
    <property type="match status" value="1"/>
</dbReference>
<feature type="active site" evidence="2">
    <location>
        <position position="670"/>
    </location>
</feature>
<dbReference type="Pfam" id="PF20437">
    <property type="entry name" value="LonC_helical"/>
    <property type="match status" value="1"/>
</dbReference>
<dbReference type="Gene3D" id="3.30.230.10">
    <property type="match status" value="1"/>
</dbReference>
<dbReference type="InterPro" id="IPR014721">
    <property type="entry name" value="Ribsml_uS5_D2-typ_fold_subgr"/>
</dbReference>
<dbReference type="SUPFAM" id="SSF54211">
    <property type="entry name" value="Ribosomal protein S5 domain 2-like"/>
    <property type="match status" value="1"/>
</dbReference>
<dbReference type="Pfam" id="PF20436">
    <property type="entry name" value="LonB_AAA-LID"/>
    <property type="match status" value="1"/>
</dbReference>
<dbReference type="InterPro" id="IPR008269">
    <property type="entry name" value="Lon_proteolytic"/>
</dbReference>
<dbReference type="SUPFAM" id="SSF52540">
    <property type="entry name" value="P-loop containing nucleoside triphosphate hydrolases"/>
    <property type="match status" value="1"/>
</dbReference>
<dbReference type="OrthoDB" id="9758568at2"/>
<keyword evidence="1 2" id="KW-0645">Protease</keyword>
<proteinExistence type="inferred from homology"/>
<dbReference type="InterPro" id="IPR046844">
    <property type="entry name" value="Lon-like_helical"/>
</dbReference>